<proteinExistence type="predicted"/>
<name>A0A9W6HWI0_9ACTN</name>
<gene>
    <name evidence="1" type="ORF">GCM10017600_04910</name>
</gene>
<accession>A0A9W6HWI0</accession>
<dbReference type="AlphaFoldDB" id="A0A9W6HWI0"/>
<evidence type="ECO:0000313" key="1">
    <source>
        <dbReference type="EMBL" id="GLK07086.1"/>
    </source>
</evidence>
<protein>
    <submittedName>
        <fullName evidence="1">Uncharacterized protein</fullName>
    </submittedName>
</protein>
<reference evidence="1" key="1">
    <citation type="journal article" date="2014" name="Int. J. Syst. Evol. Microbiol.">
        <title>Complete genome sequence of Corynebacterium casei LMG S-19264T (=DSM 44701T), isolated from a smear-ripened cheese.</title>
        <authorList>
            <consortium name="US DOE Joint Genome Institute (JGI-PGF)"/>
            <person name="Walter F."/>
            <person name="Albersmeier A."/>
            <person name="Kalinowski J."/>
            <person name="Ruckert C."/>
        </authorList>
    </citation>
    <scope>NUCLEOTIDE SEQUENCE</scope>
    <source>
        <strain evidence="1">VKM Ac-2007</strain>
    </source>
</reference>
<dbReference type="Proteomes" id="UP001143474">
    <property type="component" value="Unassembled WGS sequence"/>
</dbReference>
<dbReference type="EMBL" id="BSEV01000001">
    <property type="protein sequence ID" value="GLK07086.1"/>
    <property type="molecule type" value="Genomic_DNA"/>
</dbReference>
<evidence type="ECO:0000313" key="2">
    <source>
        <dbReference type="Proteomes" id="UP001143474"/>
    </source>
</evidence>
<comment type="caution">
    <text evidence="1">The sequence shown here is derived from an EMBL/GenBank/DDBJ whole genome shotgun (WGS) entry which is preliminary data.</text>
</comment>
<reference evidence="1" key="2">
    <citation type="submission" date="2023-01" db="EMBL/GenBank/DDBJ databases">
        <authorList>
            <person name="Sun Q."/>
            <person name="Evtushenko L."/>
        </authorList>
    </citation>
    <scope>NUCLEOTIDE SEQUENCE</scope>
    <source>
        <strain evidence="1">VKM Ac-2007</strain>
    </source>
</reference>
<organism evidence="1 2">
    <name type="scientific">Streptosporangium carneum</name>
    <dbReference type="NCBI Taxonomy" id="47481"/>
    <lineage>
        <taxon>Bacteria</taxon>
        <taxon>Bacillati</taxon>
        <taxon>Actinomycetota</taxon>
        <taxon>Actinomycetes</taxon>
        <taxon>Streptosporangiales</taxon>
        <taxon>Streptosporangiaceae</taxon>
        <taxon>Streptosporangium</taxon>
    </lineage>
</organism>
<keyword evidence="2" id="KW-1185">Reference proteome</keyword>
<sequence length="78" mass="8514">MKPGVAPGSTVAEIERLEERRLQIREAGLAAVFPVDEEASEGSRRGAGRHGFSLSASRMSWRWMRTSKERAIAMLAGG</sequence>